<dbReference type="InterPro" id="IPR027417">
    <property type="entry name" value="P-loop_NTPase"/>
</dbReference>
<dbReference type="SMART" id="SM00490">
    <property type="entry name" value="HELICc"/>
    <property type="match status" value="1"/>
</dbReference>
<comment type="domain">
    <text evidence="13">The beta-hairpin motif is involved in DNA binding.</text>
</comment>
<dbReference type="InterPro" id="IPR004807">
    <property type="entry name" value="UvrB"/>
</dbReference>
<dbReference type="HAMAP" id="MF_00204">
    <property type="entry name" value="UvrB"/>
    <property type="match status" value="1"/>
</dbReference>
<evidence type="ECO:0000256" key="8">
    <source>
        <dbReference type="ARBA" id="ARBA00022881"/>
    </source>
</evidence>
<dbReference type="SMART" id="SM00487">
    <property type="entry name" value="DEXDc"/>
    <property type="match status" value="1"/>
</dbReference>
<dbReference type="Gene3D" id="4.10.860.10">
    <property type="entry name" value="UVR domain"/>
    <property type="match status" value="1"/>
</dbReference>
<dbReference type="GO" id="GO:0006289">
    <property type="term" value="P:nucleotide-excision repair"/>
    <property type="evidence" value="ECO:0007669"/>
    <property type="project" value="UniProtKB-UniRule"/>
</dbReference>
<reference evidence="20" key="1">
    <citation type="submission" date="2020-11" db="EMBL/GenBank/DDBJ databases">
        <authorList>
            <person name="Kim M.K."/>
        </authorList>
    </citation>
    <scope>NUCLEOTIDE SEQUENCE</scope>
    <source>
        <strain evidence="20">BT350</strain>
    </source>
</reference>
<dbReference type="Gene3D" id="3.40.50.300">
    <property type="entry name" value="P-loop containing nucleotide triphosphate hydrolases"/>
    <property type="match status" value="3"/>
</dbReference>
<keyword evidence="8 13" id="KW-0267">Excision nuclease</keyword>
<evidence type="ECO:0000256" key="13">
    <source>
        <dbReference type="HAMAP-Rule" id="MF_00204"/>
    </source>
</evidence>
<dbReference type="SUPFAM" id="SSF52540">
    <property type="entry name" value="P-loop containing nucleoside triphosphate hydrolases"/>
    <property type="match status" value="2"/>
</dbReference>
<feature type="short sequence motif" description="Beta-hairpin" evidence="13">
    <location>
        <begin position="223"/>
        <end position="246"/>
    </location>
</feature>
<dbReference type="PANTHER" id="PTHR24029:SF0">
    <property type="entry name" value="UVRABC SYSTEM PROTEIN B"/>
    <property type="match status" value="1"/>
</dbReference>
<dbReference type="Proteomes" id="UP000599312">
    <property type="component" value="Unassembled WGS sequence"/>
</dbReference>
<comment type="function">
    <text evidence="13">The UvrABC repair system catalyzes the recognition and processing of DNA lesions. A damage recognition complex composed of 2 UvrA and 2 UvrB subunits scans DNA for abnormalities. Upon binding of the UvrA(2)B(2) complex to a putative damaged site, the DNA wraps around one UvrB monomer. DNA wrap is dependent on ATP binding by UvrB and probably causes local melting of the DNA helix, facilitating insertion of UvrB beta-hairpin between the DNA strands. Then UvrB probes one DNA strand for the presence of a lesion. If a lesion is found the UvrA subunits dissociate and the UvrB-DNA preincision complex is formed. This complex is subsequently bound by UvrC and the second UvrB is released. If no lesion is found, the DNA wraps around the other UvrB subunit that will check the other stand for damage.</text>
</comment>
<evidence type="ECO:0000256" key="12">
    <source>
        <dbReference type="ARBA" id="ARBA00029504"/>
    </source>
</evidence>
<evidence type="ECO:0000259" key="19">
    <source>
        <dbReference type="PROSITE" id="PS51194"/>
    </source>
</evidence>
<dbReference type="InterPro" id="IPR006935">
    <property type="entry name" value="Helicase/UvrB_N"/>
</dbReference>
<evidence type="ECO:0000256" key="15">
    <source>
        <dbReference type="SAM" id="Coils"/>
    </source>
</evidence>
<dbReference type="RefSeq" id="WP_196272307.1">
    <property type="nucleotide sequence ID" value="NZ_JADQDO010000006.1"/>
</dbReference>
<dbReference type="PANTHER" id="PTHR24029">
    <property type="entry name" value="UVRABC SYSTEM PROTEIN B"/>
    <property type="match status" value="1"/>
</dbReference>
<dbReference type="CDD" id="cd17916">
    <property type="entry name" value="DEXHc_UvrB"/>
    <property type="match status" value="1"/>
</dbReference>
<keyword evidence="3 13" id="KW-0963">Cytoplasm</keyword>
<keyword evidence="9 13" id="KW-0234">DNA repair</keyword>
<dbReference type="InterPro" id="IPR001650">
    <property type="entry name" value="Helicase_C-like"/>
</dbReference>
<keyword evidence="15" id="KW-0175">Coiled coil</keyword>
<feature type="domain" description="UVR" evidence="17">
    <location>
        <begin position="755"/>
        <end position="790"/>
    </location>
</feature>
<feature type="binding site" evidence="13">
    <location>
        <begin position="170"/>
        <end position="177"/>
    </location>
    <ligand>
        <name>ATP</name>
        <dbReference type="ChEBI" id="CHEBI:30616"/>
    </ligand>
</feature>
<dbReference type="Pfam" id="PF12344">
    <property type="entry name" value="UvrB"/>
    <property type="match status" value="1"/>
</dbReference>
<evidence type="ECO:0000256" key="16">
    <source>
        <dbReference type="SAM" id="MobiDB-lite"/>
    </source>
</evidence>
<evidence type="ECO:0000259" key="17">
    <source>
        <dbReference type="PROSITE" id="PS50151"/>
    </source>
</evidence>
<feature type="region of interest" description="Disordered" evidence="16">
    <location>
        <begin position="1"/>
        <end position="23"/>
    </location>
</feature>
<dbReference type="PROSITE" id="PS51194">
    <property type="entry name" value="HELICASE_CTER"/>
    <property type="match status" value="1"/>
</dbReference>
<dbReference type="InterPro" id="IPR014001">
    <property type="entry name" value="Helicase_ATP-bd"/>
</dbReference>
<feature type="coiled-coil region" evidence="15">
    <location>
        <begin position="758"/>
        <end position="790"/>
    </location>
</feature>
<dbReference type="AlphaFoldDB" id="A0A931BNB0"/>
<dbReference type="CDD" id="cd18790">
    <property type="entry name" value="SF2_C_UvrB"/>
    <property type="match status" value="1"/>
</dbReference>
<evidence type="ECO:0000256" key="11">
    <source>
        <dbReference type="ARBA" id="ARBA00026033"/>
    </source>
</evidence>
<sequence>MAKAPKKPKLSTGKASKPELKPLDTYLADLLNPAVNREREAAEGFAERAQETFIHGDLTDVDPALAKKLGMTGPDDGPDVADELGDDAPLGTSGVSATVDALTKLLTEGDPRFKNGKLWVPHRPARPDKSEGGIPFKIKSDFQPAGDQPTAIAELVDGVRRNERDQVLLGVTGSGKTFTMAHVIEATQRPALILAPNKTLAAQLYGEFKSFFPDNAVEYFVSYYDYYQPEAYVPRSDTFIEKESSINEQIDRMRHAATRALIERDDVIIVASVSCIYGIGSVETYTAMTFSVKVGDRIEQRQLIADLVALQYKRIQNDFARGTFRVRGDVIELFPAHLEDRAWRIGLFGDEIESIVEFDPLTGKKTNDLAFVKVYANSHYVTPRPTLQQAVKGIEQELQLRLKELTRMGRLLEAQRLEQRTQFDLEMIEATGVCNGIENYSRYLTGRKPGEPPPTLFEYLPDNALVFTDESHVTVPQIGGMYRGDFRRKATLAEYGFRLPSCMDNRPLRFEEWDAMRPQSVHVSATPQKWEMEQTGGVFVEQVIRPTGLVDPVVDIRPARTQVDDLLGEVKEMAARGYRTLVTTLTKRMAEDLTEYLHENGVRVRYMHSDIDTLERIEIIRDLRLGAFDVLIGINLLREGLDIPECALVAILDADKEGFLRSETSLVQTIGRAARNAEGRVILYADHMTGSMDRAIAETNRRRDKQLAYNAEHGITPQSVKKNIADILESVYERDRVSVDTGLAKAGETVGHNLKAVIADMEKRMREAAANLEFEEAARLRDELKRLQATQLAISDDPLARQTEVEREAGRYSGSRKYGRNANLPPKGLAPSPEGTSGGDENADAYGPTGKGLSDEGTRIRKPTLDEMGPGTDREVPMNYKERPMARSTQGHGGQKPKYRKGR</sequence>
<comment type="caution">
    <text evidence="20">The sequence shown here is derived from an EMBL/GenBank/DDBJ whole genome shotgun (WGS) entry which is preliminary data.</text>
</comment>
<evidence type="ECO:0000256" key="14">
    <source>
        <dbReference type="RuleBase" id="RU003587"/>
    </source>
</evidence>
<dbReference type="GO" id="GO:0005737">
    <property type="term" value="C:cytoplasm"/>
    <property type="evidence" value="ECO:0007669"/>
    <property type="project" value="UniProtKB-SubCell"/>
</dbReference>
<evidence type="ECO:0000256" key="9">
    <source>
        <dbReference type="ARBA" id="ARBA00023204"/>
    </source>
</evidence>
<evidence type="ECO:0000256" key="3">
    <source>
        <dbReference type="ARBA" id="ARBA00022490"/>
    </source>
</evidence>
<feature type="compositionally biased region" description="Basic and acidic residues" evidence="16">
    <location>
        <begin position="872"/>
        <end position="885"/>
    </location>
</feature>
<dbReference type="SUPFAM" id="SSF46600">
    <property type="entry name" value="C-terminal UvrC-binding domain of UvrB"/>
    <property type="match status" value="1"/>
</dbReference>
<dbReference type="NCBIfam" id="NF003673">
    <property type="entry name" value="PRK05298.1"/>
    <property type="match status" value="1"/>
</dbReference>
<evidence type="ECO:0000256" key="7">
    <source>
        <dbReference type="ARBA" id="ARBA00022840"/>
    </source>
</evidence>
<dbReference type="InterPro" id="IPR041471">
    <property type="entry name" value="UvrB_inter"/>
</dbReference>
<keyword evidence="4 13" id="KW-0547">Nucleotide-binding</keyword>
<comment type="subcellular location">
    <subcellularLocation>
        <location evidence="1 13 14">Cytoplasm</location>
    </subcellularLocation>
</comment>
<gene>
    <name evidence="13 20" type="primary">uvrB</name>
    <name evidence="20" type="ORF">I2H38_13105</name>
</gene>
<comment type="subunit">
    <text evidence="11 13 14">Forms a heterotetramer with UvrA during the search for lesions. Interacts with UvrC in an incision complex.</text>
</comment>
<dbReference type="GO" id="GO:0009381">
    <property type="term" value="F:excinuclease ABC activity"/>
    <property type="evidence" value="ECO:0007669"/>
    <property type="project" value="UniProtKB-UniRule"/>
</dbReference>
<protein>
    <recommendedName>
        <fullName evidence="12 13">UvrABC system protein B</fullName>
        <shortName evidence="13">Protein UvrB</shortName>
    </recommendedName>
    <alternativeName>
        <fullName evidence="13">Excinuclease ABC subunit B</fullName>
    </alternativeName>
</protein>
<evidence type="ECO:0000256" key="1">
    <source>
        <dbReference type="ARBA" id="ARBA00004496"/>
    </source>
</evidence>
<feature type="domain" description="Helicase ATP-binding" evidence="18">
    <location>
        <begin position="157"/>
        <end position="310"/>
    </location>
</feature>
<dbReference type="Pfam" id="PF04851">
    <property type="entry name" value="ResIII"/>
    <property type="match status" value="1"/>
</dbReference>
<dbReference type="NCBIfam" id="TIGR00631">
    <property type="entry name" value="uvrb"/>
    <property type="match status" value="1"/>
</dbReference>
<dbReference type="GO" id="GO:0005524">
    <property type="term" value="F:ATP binding"/>
    <property type="evidence" value="ECO:0007669"/>
    <property type="project" value="UniProtKB-UniRule"/>
</dbReference>
<feature type="region of interest" description="Disordered" evidence="16">
    <location>
        <begin position="798"/>
        <end position="903"/>
    </location>
</feature>
<evidence type="ECO:0000313" key="21">
    <source>
        <dbReference type="Proteomes" id="UP000599312"/>
    </source>
</evidence>
<keyword evidence="10 13" id="KW-0742">SOS response</keyword>
<feature type="domain" description="Helicase C-terminal" evidence="19">
    <location>
        <begin position="562"/>
        <end position="728"/>
    </location>
</feature>
<dbReference type="GO" id="GO:0009432">
    <property type="term" value="P:SOS response"/>
    <property type="evidence" value="ECO:0007669"/>
    <property type="project" value="UniProtKB-UniRule"/>
</dbReference>
<dbReference type="Pfam" id="PF00271">
    <property type="entry name" value="Helicase_C"/>
    <property type="match status" value="1"/>
</dbReference>
<dbReference type="Pfam" id="PF02151">
    <property type="entry name" value="UVR"/>
    <property type="match status" value="1"/>
</dbReference>
<keyword evidence="21" id="KW-1185">Reference proteome</keyword>
<dbReference type="PROSITE" id="PS50151">
    <property type="entry name" value="UVR"/>
    <property type="match status" value="1"/>
</dbReference>
<dbReference type="GO" id="GO:0016887">
    <property type="term" value="F:ATP hydrolysis activity"/>
    <property type="evidence" value="ECO:0007669"/>
    <property type="project" value="InterPro"/>
</dbReference>
<evidence type="ECO:0000256" key="2">
    <source>
        <dbReference type="ARBA" id="ARBA00008533"/>
    </source>
</evidence>
<dbReference type="GO" id="GO:0003677">
    <property type="term" value="F:DNA binding"/>
    <property type="evidence" value="ECO:0007669"/>
    <property type="project" value="UniProtKB-UniRule"/>
</dbReference>
<organism evidence="20 21">
    <name type="scientific">Microvirga alba</name>
    <dbReference type="NCBI Taxonomy" id="2791025"/>
    <lineage>
        <taxon>Bacteria</taxon>
        <taxon>Pseudomonadati</taxon>
        <taxon>Pseudomonadota</taxon>
        <taxon>Alphaproteobacteria</taxon>
        <taxon>Hyphomicrobiales</taxon>
        <taxon>Methylobacteriaceae</taxon>
        <taxon>Microvirga</taxon>
    </lineage>
</organism>
<evidence type="ECO:0000313" key="20">
    <source>
        <dbReference type="EMBL" id="MBF9234312.1"/>
    </source>
</evidence>
<feature type="compositionally biased region" description="Basic and acidic residues" evidence="16">
    <location>
        <begin position="853"/>
        <end position="865"/>
    </location>
</feature>
<comment type="similarity">
    <text evidence="2 13 14">Belongs to the UvrB family.</text>
</comment>
<keyword evidence="6 13" id="KW-0228">DNA excision</keyword>
<evidence type="ECO:0000256" key="10">
    <source>
        <dbReference type="ARBA" id="ARBA00023236"/>
    </source>
</evidence>
<name>A0A931BNB0_9HYPH</name>
<evidence type="ECO:0000256" key="6">
    <source>
        <dbReference type="ARBA" id="ARBA00022769"/>
    </source>
</evidence>
<keyword evidence="5 13" id="KW-0227">DNA damage</keyword>
<dbReference type="Pfam" id="PF17757">
    <property type="entry name" value="UvrB_inter"/>
    <property type="match status" value="1"/>
</dbReference>
<evidence type="ECO:0000256" key="4">
    <source>
        <dbReference type="ARBA" id="ARBA00022741"/>
    </source>
</evidence>
<dbReference type="PROSITE" id="PS51192">
    <property type="entry name" value="HELICASE_ATP_BIND_1"/>
    <property type="match status" value="1"/>
</dbReference>
<evidence type="ECO:0000259" key="18">
    <source>
        <dbReference type="PROSITE" id="PS51192"/>
    </source>
</evidence>
<keyword evidence="7 13" id="KW-0067">ATP-binding</keyword>
<dbReference type="EMBL" id="JADQDO010000006">
    <property type="protein sequence ID" value="MBF9234312.1"/>
    <property type="molecule type" value="Genomic_DNA"/>
</dbReference>
<dbReference type="InterPro" id="IPR036876">
    <property type="entry name" value="UVR_dom_sf"/>
</dbReference>
<proteinExistence type="inferred from homology"/>
<accession>A0A931BNB0</accession>
<dbReference type="InterPro" id="IPR001943">
    <property type="entry name" value="UVR_dom"/>
</dbReference>
<dbReference type="InterPro" id="IPR024759">
    <property type="entry name" value="UvrB_YAD/RRR_dom"/>
</dbReference>
<evidence type="ECO:0000256" key="5">
    <source>
        <dbReference type="ARBA" id="ARBA00022763"/>
    </source>
</evidence>
<dbReference type="GO" id="GO:0009380">
    <property type="term" value="C:excinuclease repair complex"/>
    <property type="evidence" value="ECO:0007669"/>
    <property type="project" value="InterPro"/>
</dbReference>